<evidence type="ECO:0000313" key="3">
    <source>
        <dbReference type="EMBL" id="KAL2822181.1"/>
    </source>
</evidence>
<proteinExistence type="predicted"/>
<dbReference type="SMART" id="SM00317">
    <property type="entry name" value="SET"/>
    <property type="match status" value="1"/>
</dbReference>
<dbReference type="SUPFAM" id="SSF82199">
    <property type="entry name" value="SET domain"/>
    <property type="match status" value="1"/>
</dbReference>
<dbReference type="InterPro" id="IPR001214">
    <property type="entry name" value="SET_dom"/>
</dbReference>
<protein>
    <recommendedName>
        <fullName evidence="2">SET domain-containing protein</fullName>
    </recommendedName>
</protein>
<dbReference type="Gene3D" id="2.170.270.10">
    <property type="entry name" value="SET domain"/>
    <property type="match status" value="1"/>
</dbReference>
<dbReference type="Proteomes" id="UP001610335">
    <property type="component" value="Unassembled WGS sequence"/>
</dbReference>
<feature type="compositionally biased region" description="Basic and acidic residues" evidence="1">
    <location>
        <begin position="200"/>
        <end position="221"/>
    </location>
</feature>
<dbReference type="Pfam" id="PF00856">
    <property type="entry name" value="SET"/>
    <property type="match status" value="1"/>
</dbReference>
<accession>A0ABR4I358</accession>
<dbReference type="InterPro" id="IPR046341">
    <property type="entry name" value="SET_dom_sf"/>
</dbReference>
<keyword evidence="4" id="KW-1185">Reference proteome</keyword>
<evidence type="ECO:0000256" key="1">
    <source>
        <dbReference type="SAM" id="MobiDB-lite"/>
    </source>
</evidence>
<evidence type="ECO:0000259" key="2">
    <source>
        <dbReference type="PROSITE" id="PS50280"/>
    </source>
</evidence>
<dbReference type="EMBL" id="JBFXLS010000060">
    <property type="protein sequence ID" value="KAL2822181.1"/>
    <property type="molecule type" value="Genomic_DNA"/>
</dbReference>
<organism evidence="3 4">
    <name type="scientific">Aspergillus cavernicola</name>
    <dbReference type="NCBI Taxonomy" id="176166"/>
    <lineage>
        <taxon>Eukaryota</taxon>
        <taxon>Fungi</taxon>
        <taxon>Dikarya</taxon>
        <taxon>Ascomycota</taxon>
        <taxon>Pezizomycotina</taxon>
        <taxon>Eurotiomycetes</taxon>
        <taxon>Eurotiomycetidae</taxon>
        <taxon>Eurotiales</taxon>
        <taxon>Aspergillaceae</taxon>
        <taxon>Aspergillus</taxon>
        <taxon>Aspergillus subgen. Nidulantes</taxon>
    </lineage>
</organism>
<reference evidence="3 4" key="1">
    <citation type="submission" date="2024-07" db="EMBL/GenBank/DDBJ databases">
        <title>Section-level genome sequencing and comparative genomics of Aspergillus sections Usti and Cavernicolus.</title>
        <authorList>
            <consortium name="Lawrence Berkeley National Laboratory"/>
            <person name="Nybo J.L."/>
            <person name="Vesth T.C."/>
            <person name="Theobald S."/>
            <person name="Frisvad J.C."/>
            <person name="Larsen T.O."/>
            <person name="Kjaerboelling I."/>
            <person name="Rothschild-Mancinelli K."/>
            <person name="Lyhne E.K."/>
            <person name="Kogle M.E."/>
            <person name="Barry K."/>
            <person name="Clum A."/>
            <person name="Na H."/>
            <person name="Ledsgaard L."/>
            <person name="Lin J."/>
            <person name="Lipzen A."/>
            <person name="Kuo A."/>
            <person name="Riley R."/>
            <person name="Mondo S."/>
            <person name="LaButti K."/>
            <person name="Haridas S."/>
            <person name="Pangalinan J."/>
            <person name="Salamov A.A."/>
            <person name="Simmons B.A."/>
            <person name="Magnuson J.K."/>
            <person name="Chen J."/>
            <person name="Drula E."/>
            <person name="Henrissat B."/>
            <person name="Wiebenga A."/>
            <person name="Lubbers R.J."/>
            <person name="Gomes A.C."/>
            <person name="Makela M.R."/>
            <person name="Stajich J."/>
            <person name="Grigoriev I.V."/>
            <person name="Mortensen U.H."/>
            <person name="De vries R.P."/>
            <person name="Baker S.E."/>
            <person name="Andersen M.R."/>
        </authorList>
    </citation>
    <scope>NUCLEOTIDE SEQUENCE [LARGE SCALE GENOMIC DNA]</scope>
    <source>
        <strain evidence="3 4">CBS 600.67</strain>
    </source>
</reference>
<evidence type="ECO:0000313" key="4">
    <source>
        <dbReference type="Proteomes" id="UP001610335"/>
    </source>
</evidence>
<dbReference type="PROSITE" id="PS50280">
    <property type="entry name" value="SET"/>
    <property type="match status" value="1"/>
</dbReference>
<feature type="region of interest" description="Disordered" evidence="1">
    <location>
        <begin position="185"/>
        <end position="221"/>
    </location>
</feature>
<sequence>MQQNISKLTTKALASIYYDINYVCILRSTARWEPSANNVANYRFQFSESAPFLDRAVAHALDPTHSTYQADPSELLHRLKLFVDELGWKMLLICALAEGFRRACREFIHTVLWRELVSKIKENQWSLEVFARSRVLDWRGQLLKYASLGIPKINTELRPARSMSEQHPHHIVQTMNKKIQRPWHDGSPQIHINEPVMDPQKWDSDSDSDSDTRIRPTDPTIRKPNDGRCKLCRSPNLCACTLDFSAGSLVELVERPGTGTGVRALTFFKEGDILGQFIGEICPPDWNGDLIYSLAHPAQTKPYGILAVISPCKFGNWTRFIAHSCNASTDFASRTIGNRTVTTVEAARDIAAFEDVTVNYGHGYWEGRECMCGEENCCSRREDSW</sequence>
<comment type="caution">
    <text evidence="3">The sequence shown here is derived from an EMBL/GenBank/DDBJ whole genome shotgun (WGS) entry which is preliminary data.</text>
</comment>
<feature type="domain" description="SET" evidence="2">
    <location>
        <begin position="248"/>
        <end position="361"/>
    </location>
</feature>
<gene>
    <name evidence="3" type="ORF">BDW59DRAFT_181080</name>
</gene>
<name>A0ABR4I358_9EURO</name>